<dbReference type="Proteomes" id="UP000779900">
    <property type="component" value="Unassembled WGS sequence"/>
</dbReference>
<accession>A0A937XHM3</accession>
<protein>
    <submittedName>
        <fullName evidence="2">MBL fold metallo-hydrolase</fullName>
    </submittedName>
</protein>
<dbReference type="PANTHER" id="PTHR42951">
    <property type="entry name" value="METALLO-BETA-LACTAMASE DOMAIN-CONTAINING"/>
    <property type="match status" value="1"/>
</dbReference>
<comment type="caution">
    <text evidence="2">The sequence shown here is derived from an EMBL/GenBank/DDBJ whole genome shotgun (WGS) entry which is preliminary data.</text>
</comment>
<dbReference type="SMART" id="SM00849">
    <property type="entry name" value="Lactamase_B"/>
    <property type="match status" value="1"/>
</dbReference>
<evidence type="ECO:0000313" key="3">
    <source>
        <dbReference type="Proteomes" id="UP000779900"/>
    </source>
</evidence>
<name>A0A937XHM3_UNCW3</name>
<dbReference type="PANTHER" id="PTHR42951:SF17">
    <property type="entry name" value="METALLO-BETA-LACTAMASE DOMAIN-CONTAINING PROTEIN"/>
    <property type="match status" value="1"/>
</dbReference>
<organism evidence="2 3">
    <name type="scientific">candidate division WOR-3 bacterium</name>
    <dbReference type="NCBI Taxonomy" id="2052148"/>
    <lineage>
        <taxon>Bacteria</taxon>
        <taxon>Bacteria division WOR-3</taxon>
    </lineage>
</organism>
<dbReference type="InterPro" id="IPR036866">
    <property type="entry name" value="RibonucZ/Hydroxyglut_hydro"/>
</dbReference>
<evidence type="ECO:0000313" key="2">
    <source>
        <dbReference type="EMBL" id="MBM3331554.1"/>
    </source>
</evidence>
<feature type="domain" description="Metallo-beta-lactamase" evidence="1">
    <location>
        <begin position="11"/>
        <end position="181"/>
    </location>
</feature>
<dbReference type="InterPro" id="IPR050855">
    <property type="entry name" value="NDM-1-like"/>
</dbReference>
<reference evidence="2" key="1">
    <citation type="submission" date="2019-03" db="EMBL/GenBank/DDBJ databases">
        <title>Lake Tanganyika Metagenome-Assembled Genomes (MAGs).</title>
        <authorList>
            <person name="Tran P."/>
        </authorList>
    </citation>
    <scope>NUCLEOTIDE SEQUENCE</scope>
    <source>
        <strain evidence="2">K_DeepCast_150m_m2_040</strain>
    </source>
</reference>
<dbReference type="Pfam" id="PF00753">
    <property type="entry name" value="Lactamase_B"/>
    <property type="match status" value="1"/>
</dbReference>
<dbReference type="Gene3D" id="3.60.15.10">
    <property type="entry name" value="Ribonuclease Z/Hydroxyacylglutathione hydrolase-like"/>
    <property type="match status" value="1"/>
</dbReference>
<evidence type="ECO:0000259" key="1">
    <source>
        <dbReference type="SMART" id="SM00849"/>
    </source>
</evidence>
<gene>
    <name evidence="2" type="ORF">FJY68_06835</name>
</gene>
<dbReference type="AlphaFoldDB" id="A0A937XHM3"/>
<proteinExistence type="predicted"/>
<dbReference type="InterPro" id="IPR001279">
    <property type="entry name" value="Metallo-B-lactamas"/>
</dbReference>
<dbReference type="EMBL" id="VGIR01000034">
    <property type="protein sequence ID" value="MBM3331554.1"/>
    <property type="molecule type" value="Genomic_DNA"/>
</dbReference>
<sequence length="196" mass="20790">MNGVMPVSLGMIKVFLLTGKRPVLVDTGTRGNASRILDGLNHQDVKPEDVGLILITHTHGDHIGSLAELKKAIPAPVAVHRLDAESVRADACVEPDVLLEDESDLRPCGVAGEVIWTPGHSRGSVLVTLESGEAIVGDLVLPRFMAFGPPAIAFWSASREDSIASINKVIAFRPSTILASHGGPYTPESLVHLARS</sequence>
<dbReference type="SUPFAM" id="SSF56281">
    <property type="entry name" value="Metallo-hydrolase/oxidoreductase"/>
    <property type="match status" value="1"/>
</dbReference>